<evidence type="ECO:0000259" key="1">
    <source>
        <dbReference type="Pfam" id="PF05692"/>
    </source>
</evidence>
<proteinExistence type="predicted"/>
<feature type="domain" description="Haemagglutinin Mycoplasma" evidence="1">
    <location>
        <begin position="22"/>
        <end position="140"/>
    </location>
</feature>
<dbReference type="AlphaFoldDB" id="A0AAW6HPI6"/>
<gene>
    <name evidence="2" type="ORF">LNO71_02655</name>
</gene>
<sequence>MENIDYKKSNVDEYYNAKKFPILDTNFKGVFAKTDTNANAENKYIIGYNGAITNNTWKYAKRKIQGINDANSVSRITDIAWIYDLKPQDGNSSSYDFSFTYYGGETATLWFPYKSYLSTQNTNNLGLQYKLNNGPNQNIENITNAVVDDIKVCEVSLSGLNFGSNTISFSVPDGKENPMIGNMYITISNSEEEKNKVYDSIFASEKGLTNPNAISVNFVKGYGLSTIPEGTYQTNFTKRSAAIDDVGEIKDEYLLGYLGNVTTHNGPHDEKYYTFYINVPVSGRYEISGIFNSGESRGLTFWKNGLRNNNEHAKFVNLRASDWNKLKSFNKDNKAMNGSSSLQLDKGLNKLIVTGQEQNSVAPNLGNVTFTLQSDN</sequence>
<organism evidence="2 3">
    <name type="scientific">Mycoplasma bradburyae</name>
    <dbReference type="NCBI Taxonomy" id="2963128"/>
    <lineage>
        <taxon>Bacteria</taxon>
        <taxon>Bacillati</taxon>
        <taxon>Mycoplasmatota</taxon>
        <taxon>Mollicutes</taxon>
        <taxon>Mycoplasmataceae</taxon>
        <taxon>Mycoplasma</taxon>
    </lineage>
</organism>
<dbReference type="Gene3D" id="2.60.120.260">
    <property type="entry name" value="Galactose-binding domain-like"/>
    <property type="match status" value="1"/>
</dbReference>
<feature type="domain" description="Haemagglutinin Mycoplasma" evidence="1">
    <location>
        <begin position="143"/>
        <end position="373"/>
    </location>
</feature>
<dbReference type="InterPro" id="IPR008692">
    <property type="entry name" value="Hemogglutn_Mycoplasma"/>
</dbReference>
<comment type="caution">
    <text evidence="2">The sequence shown here is derived from an EMBL/GenBank/DDBJ whole genome shotgun (WGS) entry which is preliminary data.</text>
</comment>
<dbReference type="RefSeq" id="WP_272404030.1">
    <property type="nucleotide sequence ID" value="NZ_JAJHZP010000014.1"/>
</dbReference>
<evidence type="ECO:0000313" key="3">
    <source>
        <dbReference type="Proteomes" id="UP001216384"/>
    </source>
</evidence>
<dbReference type="Proteomes" id="UP001216384">
    <property type="component" value="Unassembled WGS sequence"/>
</dbReference>
<accession>A0AAW6HPI6</accession>
<protein>
    <recommendedName>
        <fullName evidence="1">Haemagglutinin Mycoplasma domain-containing protein</fullName>
    </recommendedName>
</protein>
<name>A0AAW6HPI6_9MOLU</name>
<dbReference type="EMBL" id="JAJHZP010000014">
    <property type="protein sequence ID" value="MDC4183541.1"/>
    <property type="molecule type" value="Genomic_DNA"/>
</dbReference>
<evidence type="ECO:0000313" key="2">
    <source>
        <dbReference type="EMBL" id="MDC4183541.1"/>
    </source>
</evidence>
<reference evidence="2" key="1">
    <citation type="submission" date="2021-11" db="EMBL/GenBank/DDBJ databases">
        <title>Description of Mycoplasma bradburyaesp. nov.from sea birds: a tribute to a great mycoplasmologist.</title>
        <authorList>
            <person name="Ramirez A.S."/>
            <person name="Poveda C."/>
            <person name="Suarez-Perez A."/>
            <person name="Rosales R.S."/>
            <person name="Dijkman R."/>
            <person name="Feberwee A."/>
            <person name="Spergser J."/>
            <person name="Szostak M.P."/>
            <person name="Ressel L."/>
            <person name="Calabuig P."/>
            <person name="Catania S."/>
            <person name="Gobbo F."/>
            <person name="Timofte D."/>
            <person name="Poveda J.B."/>
        </authorList>
    </citation>
    <scope>NUCLEOTIDE SEQUENCE</scope>
    <source>
        <strain evidence="2">T264</strain>
    </source>
</reference>
<dbReference type="Pfam" id="PF05692">
    <property type="entry name" value="Myco_haema"/>
    <property type="match status" value="2"/>
</dbReference>